<gene>
    <name evidence="1" type="ORF">POPTR_010G076350v4</name>
</gene>
<evidence type="ECO:0000313" key="1">
    <source>
        <dbReference type="EMBL" id="KAI9386776.1"/>
    </source>
</evidence>
<name>A0ACC0SB87_POPTR</name>
<accession>A0ACC0SB87</accession>
<organism evidence="1 2">
    <name type="scientific">Populus trichocarpa</name>
    <name type="common">Western balsam poplar</name>
    <name type="synonym">Populus balsamifera subsp. trichocarpa</name>
    <dbReference type="NCBI Taxonomy" id="3694"/>
    <lineage>
        <taxon>Eukaryota</taxon>
        <taxon>Viridiplantae</taxon>
        <taxon>Streptophyta</taxon>
        <taxon>Embryophyta</taxon>
        <taxon>Tracheophyta</taxon>
        <taxon>Spermatophyta</taxon>
        <taxon>Magnoliopsida</taxon>
        <taxon>eudicotyledons</taxon>
        <taxon>Gunneridae</taxon>
        <taxon>Pentapetalae</taxon>
        <taxon>rosids</taxon>
        <taxon>fabids</taxon>
        <taxon>Malpighiales</taxon>
        <taxon>Salicaceae</taxon>
        <taxon>Saliceae</taxon>
        <taxon>Populus</taxon>
    </lineage>
</organism>
<reference evidence="1 2" key="1">
    <citation type="journal article" date="2006" name="Science">
        <title>The genome of black cottonwood, Populus trichocarpa (Torr. &amp; Gray).</title>
        <authorList>
            <person name="Tuskan G.A."/>
            <person name="Difazio S."/>
            <person name="Jansson S."/>
            <person name="Bohlmann J."/>
            <person name="Grigoriev I."/>
            <person name="Hellsten U."/>
            <person name="Putnam N."/>
            <person name="Ralph S."/>
            <person name="Rombauts S."/>
            <person name="Salamov A."/>
            <person name="Schein J."/>
            <person name="Sterck L."/>
            <person name="Aerts A."/>
            <person name="Bhalerao R.R."/>
            <person name="Bhalerao R.P."/>
            <person name="Blaudez D."/>
            <person name="Boerjan W."/>
            <person name="Brun A."/>
            <person name="Brunner A."/>
            <person name="Busov V."/>
            <person name="Campbell M."/>
            <person name="Carlson J."/>
            <person name="Chalot M."/>
            <person name="Chapman J."/>
            <person name="Chen G.L."/>
            <person name="Cooper D."/>
            <person name="Coutinho P.M."/>
            <person name="Couturier J."/>
            <person name="Covert S."/>
            <person name="Cronk Q."/>
            <person name="Cunningham R."/>
            <person name="Davis J."/>
            <person name="Degroeve S."/>
            <person name="Dejardin A."/>
            <person name="Depamphilis C."/>
            <person name="Detter J."/>
            <person name="Dirks B."/>
            <person name="Dubchak I."/>
            <person name="Duplessis S."/>
            <person name="Ehlting J."/>
            <person name="Ellis B."/>
            <person name="Gendler K."/>
            <person name="Goodstein D."/>
            <person name="Gribskov M."/>
            <person name="Grimwood J."/>
            <person name="Groover A."/>
            <person name="Gunter L."/>
            <person name="Hamberger B."/>
            <person name="Heinze B."/>
            <person name="Helariutta Y."/>
            <person name="Henrissat B."/>
            <person name="Holligan D."/>
            <person name="Holt R."/>
            <person name="Huang W."/>
            <person name="Islam-Faridi N."/>
            <person name="Jones S."/>
            <person name="Jones-Rhoades M."/>
            <person name="Jorgensen R."/>
            <person name="Joshi C."/>
            <person name="Kangasjarvi J."/>
            <person name="Karlsson J."/>
            <person name="Kelleher C."/>
            <person name="Kirkpatrick R."/>
            <person name="Kirst M."/>
            <person name="Kohler A."/>
            <person name="Kalluri U."/>
            <person name="Larimer F."/>
            <person name="Leebens-Mack J."/>
            <person name="Leple J.C."/>
            <person name="Locascio P."/>
            <person name="Lou Y."/>
            <person name="Lucas S."/>
            <person name="Martin F."/>
            <person name="Montanini B."/>
            <person name="Napoli C."/>
            <person name="Nelson D.R."/>
            <person name="Nelson C."/>
            <person name="Nieminen K."/>
            <person name="Nilsson O."/>
            <person name="Pereda V."/>
            <person name="Peter G."/>
            <person name="Philippe R."/>
            <person name="Pilate G."/>
            <person name="Poliakov A."/>
            <person name="Razumovskaya J."/>
            <person name="Richardson P."/>
            <person name="Rinaldi C."/>
            <person name="Ritland K."/>
            <person name="Rouze P."/>
            <person name="Ryaboy D."/>
            <person name="Schmutz J."/>
            <person name="Schrader J."/>
            <person name="Segerman B."/>
            <person name="Shin H."/>
            <person name="Siddiqui A."/>
            <person name="Sterky F."/>
            <person name="Terry A."/>
            <person name="Tsai C.J."/>
            <person name="Uberbacher E."/>
            <person name="Unneberg P."/>
            <person name="Vahala J."/>
            <person name="Wall K."/>
            <person name="Wessler S."/>
            <person name="Yang G."/>
            <person name="Yin T."/>
            <person name="Douglas C."/>
            <person name="Marra M."/>
            <person name="Sandberg G."/>
            <person name="Van de Peer Y."/>
            <person name="Rokhsar D."/>
        </authorList>
    </citation>
    <scope>NUCLEOTIDE SEQUENCE [LARGE SCALE GENOMIC DNA]</scope>
    <source>
        <strain evidence="2">cv. Nisqually</strain>
    </source>
</reference>
<evidence type="ECO:0000313" key="2">
    <source>
        <dbReference type="Proteomes" id="UP000006729"/>
    </source>
</evidence>
<sequence>MKHDFVCSIFFNPLFQSDFHTKHPILFFNEFVKKQRKVVQARGGGIWNRTPRKHKFSTGFLASCKYNEKET</sequence>
<comment type="caution">
    <text evidence="1">The sequence shown here is derived from an EMBL/GenBank/DDBJ whole genome shotgun (WGS) entry which is preliminary data.</text>
</comment>
<proteinExistence type="predicted"/>
<keyword evidence="2" id="KW-1185">Reference proteome</keyword>
<protein>
    <submittedName>
        <fullName evidence="1">Uncharacterized protein</fullName>
    </submittedName>
</protein>
<dbReference type="Proteomes" id="UP000006729">
    <property type="component" value="Chromosome 10"/>
</dbReference>
<dbReference type="EMBL" id="CM009299">
    <property type="protein sequence ID" value="KAI9386776.1"/>
    <property type="molecule type" value="Genomic_DNA"/>
</dbReference>